<dbReference type="PANTHER" id="PTHR37827">
    <property type="entry name" value="TUDOR DOMAIN-CONTAINING PROTEIN"/>
    <property type="match status" value="1"/>
</dbReference>
<dbReference type="PANTHER" id="PTHR37827:SF1">
    <property type="entry name" value="HNH DOMAIN-CONTAINING PROTEIN"/>
    <property type="match status" value="1"/>
</dbReference>
<reference evidence="1 2" key="1">
    <citation type="submission" date="2016-10" db="EMBL/GenBank/DDBJ databases">
        <authorList>
            <person name="de Groot N.N."/>
        </authorList>
    </citation>
    <scope>NUCLEOTIDE SEQUENCE [LARGE SCALE GENOMIC DNA]</scope>
    <source>
        <strain evidence="1 2">CGMCC 1.6493</strain>
    </source>
</reference>
<gene>
    <name evidence="1" type="ORF">SAMN04487956_12061</name>
</gene>
<dbReference type="OrthoDB" id="9802640at2"/>
<sequence length="113" mass="13217">MAGHELSPPPRPEACELCERAAPLTKHHLIPRALHGKARYRRRFDRAERLTAILWVCHACHRHIHAVLCERELAEHYRRREALLAHPQIQTFVAWLSTKPAGFRPKKRTVRRG</sequence>
<dbReference type="EMBL" id="FPAQ01000020">
    <property type="protein sequence ID" value="SFT78939.1"/>
    <property type="molecule type" value="Genomic_DNA"/>
</dbReference>
<evidence type="ECO:0000313" key="2">
    <source>
        <dbReference type="Proteomes" id="UP000199594"/>
    </source>
</evidence>
<organism evidence="1 2">
    <name type="scientific">Halomonas saccharevitans</name>
    <dbReference type="NCBI Taxonomy" id="416872"/>
    <lineage>
        <taxon>Bacteria</taxon>
        <taxon>Pseudomonadati</taxon>
        <taxon>Pseudomonadota</taxon>
        <taxon>Gammaproteobacteria</taxon>
        <taxon>Oceanospirillales</taxon>
        <taxon>Halomonadaceae</taxon>
        <taxon>Halomonas</taxon>
    </lineage>
</organism>
<name>A0A1I7AVH3_9GAMM</name>
<proteinExistence type="predicted"/>
<dbReference type="Proteomes" id="UP000199594">
    <property type="component" value="Unassembled WGS sequence"/>
</dbReference>
<evidence type="ECO:0008006" key="3">
    <source>
        <dbReference type="Google" id="ProtNLM"/>
    </source>
</evidence>
<dbReference type="RefSeq" id="WP_089849952.1">
    <property type="nucleotide sequence ID" value="NZ_FPAQ01000020.1"/>
</dbReference>
<accession>A0A1I7AVH3</accession>
<dbReference type="AlphaFoldDB" id="A0A1I7AVH3"/>
<evidence type="ECO:0000313" key="1">
    <source>
        <dbReference type="EMBL" id="SFT78939.1"/>
    </source>
</evidence>
<protein>
    <recommendedName>
        <fullName evidence="3">HNH endonuclease</fullName>
    </recommendedName>
</protein>